<comment type="caution">
    <text evidence="1">The sequence shown here is derived from an EMBL/GenBank/DDBJ whole genome shotgun (WGS) entry which is preliminary data.</text>
</comment>
<accession>A0A1G2C838</accession>
<name>A0A1G2C838_9BACT</name>
<dbReference type="EMBL" id="MHKU01000016">
    <property type="protein sequence ID" value="OGY96929.1"/>
    <property type="molecule type" value="Genomic_DNA"/>
</dbReference>
<evidence type="ECO:0000313" key="2">
    <source>
        <dbReference type="Proteomes" id="UP000176648"/>
    </source>
</evidence>
<protein>
    <submittedName>
        <fullName evidence="1">Uncharacterized protein</fullName>
    </submittedName>
</protein>
<organism evidence="1 2">
    <name type="scientific">Candidatus Liptonbacteria bacterium GWB1_49_6</name>
    <dbReference type="NCBI Taxonomy" id="1798644"/>
    <lineage>
        <taxon>Bacteria</taxon>
        <taxon>Candidatus Liptoniibacteriota</taxon>
    </lineage>
</organism>
<evidence type="ECO:0000313" key="1">
    <source>
        <dbReference type="EMBL" id="OGY96929.1"/>
    </source>
</evidence>
<sequence length="147" mass="17097">MVASGGRECAKWNALVNQWCYTAIAMCKERDKLKMQVGMKCTDIPLGTEFSQPLFQPEAREFREVRCRIFVRDSHVRREYQVARRIFCSIRVNKDVDDEIVADPDVDVGLLLESWHFQKVPLHNGNDLWDVANVINSHDYLLFSFGM</sequence>
<gene>
    <name evidence="1" type="ORF">A2122_01070</name>
</gene>
<reference evidence="1 2" key="1">
    <citation type="journal article" date="2016" name="Nat. Commun.">
        <title>Thousands of microbial genomes shed light on interconnected biogeochemical processes in an aquifer system.</title>
        <authorList>
            <person name="Anantharaman K."/>
            <person name="Brown C.T."/>
            <person name="Hug L.A."/>
            <person name="Sharon I."/>
            <person name="Castelle C.J."/>
            <person name="Probst A.J."/>
            <person name="Thomas B.C."/>
            <person name="Singh A."/>
            <person name="Wilkins M.J."/>
            <person name="Karaoz U."/>
            <person name="Brodie E.L."/>
            <person name="Williams K.H."/>
            <person name="Hubbard S.S."/>
            <person name="Banfield J.F."/>
        </authorList>
    </citation>
    <scope>NUCLEOTIDE SEQUENCE [LARGE SCALE GENOMIC DNA]</scope>
</reference>
<dbReference type="AlphaFoldDB" id="A0A1G2C838"/>
<dbReference type="Proteomes" id="UP000176648">
    <property type="component" value="Unassembled WGS sequence"/>
</dbReference>
<proteinExistence type="predicted"/>